<feature type="compositionally biased region" description="Basic and acidic residues" evidence="2">
    <location>
        <begin position="297"/>
        <end position="310"/>
    </location>
</feature>
<proteinExistence type="predicted"/>
<name>A0A9D4IS87_DREPO</name>
<dbReference type="AlphaFoldDB" id="A0A9D4IS87"/>
<evidence type="ECO:0000313" key="4">
    <source>
        <dbReference type="Proteomes" id="UP000828390"/>
    </source>
</evidence>
<gene>
    <name evidence="3" type="ORF">DPMN_162697</name>
</gene>
<dbReference type="PANTHER" id="PTHR22677">
    <property type="entry name" value="ANKYRIN REPEAT DOMAIN-CONTAINING PROTEIN 60"/>
    <property type="match status" value="1"/>
</dbReference>
<dbReference type="EMBL" id="JAIWYP010000008">
    <property type="protein sequence ID" value="KAH3784730.1"/>
    <property type="molecule type" value="Genomic_DNA"/>
</dbReference>
<dbReference type="InterPro" id="IPR002110">
    <property type="entry name" value="Ankyrin_rpt"/>
</dbReference>
<protein>
    <submittedName>
        <fullName evidence="3">Uncharacterized protein</fullName>
    </submittedName>
</protein>
<feature type="repeat" description="ANK" evidence="1">
    <location>
        <begin position="149"/>
        <end position="181"/>
    </location>
</feature>
<dbReference type="PANTHER" id="PTHR22677:SF4">
    <property type="entry name" value="USHER SYNDROME TYPE-1G PROTEIN-LIKE PROTEIN"/>
    <property type="match status" value="1"/>
</dbReference>
<feature type="region of interest" description="Disordered" evidence="2">
    <location>
        <begin position="373"/>
        <end position="400"/>
    </location>
</feature>
<dbReference type="Proteomes" id="UP000828390">
    <property type="component" value="Unassembled WGS sequence"/>
</dbReference>
<dbReference type="Gene3D" id="1.25.40.20">
    <property type="entry name" value="Ankyrin repeat-containing domain"/>
    <property type="match status" value="1"/>
</dbReference>
<feature type="compositionally biased region" description="Basic and acidic residues" evidence="2">
    <location>
        <begin position="375"/>
        <end position="400"/>
    </location>
</feature>
<evidence type="ECO:0000256" key="2">
    <source>
        <dbReference type="SAM" id="MobiDB-lite"/>
    </source>
</evidence>
<feature type="region of interest" description="Disordered" evidence="2">
    <location>
        <begin position="289"/>
        <end position="319"/>
    </location>
</feature>
<dbReference type="SUPFAM" id="SSF48403">
    <property type="entry name" value="Ankyrin repeat"/>
    <property type="match status" value="1"/>
</dbReference>
<dbReference type="OrthoDB" id="10258888at2759"/>
<accession>A0A9D4IS87</accession>
<keyword evidence="1" id="KW-0040">ANK repeat</keyword>
<reference evidence="3" key="2">
    <citation type="submission" date="2020-11" db="EMBL/GenBank/DDBJ databases">
        <authorList>
            <person name="McCartney M.A."/>
            <person name="Auch B."/>
            <person name="Kono T."/>
            <person name="Mallez S."/>
            <person name="Becker A."/>
            <person name="Gohl D.M."/>
            <person name="Silverstein K.A.T."/>
            <person name="Koren S."/>
            <person name="Bechman K.B."/>
            <person name="Herman A."/>
            <person name="Abrahante J.E."/>
            <person name="Garbe J."/>
        </authorList>
    </citation>
    <scope>NUCLEOTIDE SEQUENCE</scope>
    <source>
        <strain evidence="3">Duluth1</strain>
        <tissue evidence="3">Whole animal</tissue>
    </source>
</reference>
<feature type="repeat" description="ANK" evidence="1">
    <location>
        <begin position="182"/>
        <end position="214"/>
    </location>
</feature>
<dbReference type="Pfam" id="PF12796">
    <property type="entry name" value="Ank_2"/>
    <property type="match status" value="1"/>
</dbReference>
<comment type="caution">
    <text evidence="3">The sequence shown here is derived from an EMBL/GenBank/DDBJ whole genome shotgun (WGS) entry which is preliminary data.</text>
</comment>
<feature type="region of interest" description="Disordered" evidence="2">
    <location>
        <begin position="460"/>
        <end position="481"/>
    </location>
</feature>
<dbReference type="SMART" id="SM00248">
    <property type="entry name" value="ANK"/>
    <property type="match status" value="2"/>
</dbReference>
<reference evidence="3" key="1">
    <citation type="journal article" date="2019" name="bioRxiv">
        <title>The Genome of the Zebra Mussel, Dreissena polymorpha: A Resource for Invasive Species Research.</title>
        <authorList>
            <person name="McCartney M.A."/>
            <person name="Auch B."/>
            <person name="Kono T."/>
            <person name="Mallez S."/>
            <person name="Zhang Y."/>
            <person name="Obille A."/>
            <person name="Becker A."/>
            <person name="Abrahante J.E."/>
            <person name="Garbe J."/>
            <person name="Badalamenti J.P."/>
            <person name="Herman A."/>
            <person name="Mangelson H."/>
            <person name="Liachko I."/>
            <person name="Sullivan S."/>
            <person name="Sone E.D."/>
            <person name="Koren S."/>
            <person name="Silverstein K.A.T."/>
            <person name="Beckman K.B."/>
            <person name="Gohl D.M."/>
        </authorList>
    </citation>
    <scope>NUCLEOTIDE SEQUENCE</scope>
    <source>
        <strain evidence="3">Duluth1</strain>
        <tissue evidence="3">Whole animal</tissue>
    </source>
</reference>
<keyword evidence="4" id="KW-1185">Reference proteome</keyword>
<sequence>MSSDDADDECESPSPAALPWVDPRSIRFTVFVVLPSEEVRTLRDLPSGITLLEIKDKLELEAGLPSQIYSVTYPDGEELLPDQKLVVKENILHGYVLKLRILETWVSLYKAVYHNQIEQVYHSGGVHLKGNIVISPDEAGRYEGVVRERGAVALYMAAYMGMQRMVSMLLSVGVDPNSTTIFGRTPLHAAVAKDMVVIMDHLVDKGAVIHRPDCHGDSPLKIAQKMNAVLCFRRIRLMQLNLRGNSCVAGKKGQNRAKSYTKESFWAHSSTSTAVNKSDVSKHAIRKQLSKSAPSLEVRKSNPRSARDVRTNSSLSNATTGKIKRGYNVKWSDTAFQHPHTRVTEAKVDDVVKVQPVTLALPKTIVKFSTVQNSAKDEKAEKVTKETPLKASDSGKEESKDITRAMKFTKERLNYFSKMSKPEREYVPMAEREKRKKPTLESSKEVTEAFKKWLERKEEEEEIAHESEDEEQVQEFNESDSEADRFYDFNKKVRKMNRNNSAKSLTPGNRPIMTIMQFASTTEGDGTNPPPEYHMRAYSEWRTKRRGFMEHLPRMRTSKDLELEKRRLEEKRQKLLMNAISYEEWMDHTEERKFLIRQILKADLDEIRKLEEAKHHDRQKMYSYDLWKEKLKSREQEDRKRKEFQKMYDKERLRERDEQRSAKAVSFDVWLRKSRNSMSKEKESEQRLRVNGQLHVTSKHDLESLYNETENVREIDVKASSEPSSFTESRTRIIST</sequence>
<organism evidence="3 4">
    <name type="scientific">Dreissena polymorpha</name>
    <name type="common">Zebra mussel</name>
    <name type="synonym">Mytilus polymorpha</name>
    <dbReference type="NCBI Taxonomy" id="45954"/>
    <lineage>
        <taxon>Eukaryota</taxon>
        <taxon>Metazoa</taxon>
        <taxon>Spiralia</taxon>
        <taxon>Lophotrochozoa</taxon>
        <taxon>Mollusca</taxon>
        <taxon>Bivalvia</taxon>
        <taxon>Autobranchia</taxon>
        <taxon>Heteroconchia</taxon>
        <taxon>Euheterodonta</taxon>
        <taxon>Imparidentia</taxon>
        <taxon>Neoheterodontei</taxon>
        <taxon>Myida</taxon>
        <taxon>Dreissenoidea</taxon>
        <taxon>Dreissenidae</taxon>
        <taxon>Dreissena</taxon>
    </lineage>
</organism>
<feature type="region of interest" description="Disordered" evidence="2">
    <location>
        <begin position="717"/>
        <end position="736"/>
    </location>
</feature>
<dbReference type="InterPro" id="IPR036770">
    <property type="entry name" value="Ankyrin_rpt-contain_sf"/>
</dbReference>
<evidence type="ECO:0000256" key="1">
    <source>
        <dbReference type="PROSITE-ProRule" id="PRU00023"/>
    </source>
</evidence>
<dbReference type="PROSITE" id="PS50297">
    <property type="entry name" value="ANK_REP_REGION"/>
    <property type="match status" value="2"/>
</dbReference>
<feature type="compositionally biased region" description="Polar residues" evidence="2">
    <location>
        <begin position="721"/>
        <end position="736"/>
    </location>
</feature>
<dbReference type="PROSITE" id="PS50088">
    <property type="entry name" value="ANK_REPEAT"/>
    <property type="match status" value="2"/>
</dbReference>
<evidence type="ECO:0000313" key="3">
    <source>
        <dbReference type="EMBL" id="KAH3784730.1"/>
    </source>
</evidence>
<dbReference type="InterPro" id="IPR039323">
    <property type="entry name" value="ANKRD_45/46/60"/>
</dbReference>